<gene>
    <name evidence="11" type="ORF">PEVE_00018358</name>
</gene>
<protein>
    <recommendedName>
        <fullName evidence="10">Potassium channel domain-containing protein</fullName>
    </recommendedName>
</protein>
<organism evidence="11 12">
    <name type="scientific">Porites evermanni</name>
    <dbReference type="NCBI Taxonomy" id="104178"/>
    <lineage>
        <taxon>Eukaryota</taxon>
        <taxon>Metazoa</taxon>
        <taxon>Cnidaria</taxon>
        <taxon>Anthozoa</taxon>
        <taxon>Hexacorallia</taxon>
        <taxon>Scleractinia</taxon>
        <taxon>Fungiina</taxon>
        <taxon>Poritidae</taxon>
        <taxon>Porites</taxon>
    </lineage>
</organism>
<keyword evidence="2" id="KW-0813">Transport</keyword>
<feature type="transmembrane region" description="Helical" evidence="8">
    <location>
        <begin position="275"/>
        <end position="293"/>
    </location>
</feature>
<feature type="chain" id="PRO_5046609465" description="Potassium channel domain-containing protein" evidence="9">
    <location>
        <begin position="23"/>
        <end position="520"/>
    </location>
</feature>
<dbReference type="SUPFAM" id="SSF81324">
    <property type="entry name" value="Voltage-gated potassium channels"/>
    <property type="match status" value="1"/>
</dbReference>
<keyword evidence="7" id="KW-0407">Ion channel</keyword>
<keyword evidence="6 8" id="KW-0472">Membrane</keyword>
<name>A0ABN8LF45_9CNID</name>
<dbReference type="Gene3D" id="1.10.287.70">
    <property type="match status" value="1"/>
</dbReference>
<evidence type="ECO:0000256" key="3">
    <source>
        <dbReference type="ARBA" id="ARBA00022692"/>
    </source>
</evidence>
<dbReference type="PANTHER" id="PTHR11537">
    <property type="entry name" value="VOLTAGE-GATED POTASSIUM CHANNEL"/>
    <property type="match status" value="1"/>
</dbReference>
<evidence type="ECO:0000256" key="9">
    <source>
        <dbReference type="SAM" id="SignalP"/>
    </source>
</evidence>
<keyword evidence="9" id="KW-0732">Signal</keyword>
<keyword evidence="5" id="KW-0406">Ion transport</keyword>
<keyword evidence="4 8" id="KW-1133">Transmembrane helix</keyword>
<comment type="subcellular location">
    <subcellularLocation>
        <location evidence="1">Membrane</location>
        <topology evidence="1">Multi-pass membrane protein</topology>
    </subcellularLocation>
</comment>
<evidence type="ECO:0000256" key="7">
    <source>
        <dbReference type="ARBA" id="ARBA00023303"/>
    </source>
</evidence>
<keyword evidence="12" id="KW-1185">Reference proteome</keyword>
<evidence type="ECO:0000259" key="10">
    <source>
        <dbReference type="Pfam" id="PF07885"/>
    </source>
</evidence>
<proteinExistence type="predicted"/>
<dbReference type="Pfam" id="PF07885">
    <property type="entry name" value="Ion_trans_2"/>
    <property type="match status" value="1"/>
</dbReference>
<feature type="transmembrane region" description="Helical" evidence="8">
    <location>
        <begin position="209"/>
        <end position="230"/>
    </location>
</feature>
<evidence type="ECO:0000256" key="5">
    <source>
        <dbReference type="ARBA" id="ARBA00023065"/>
    </source>
</evidence>
<dbReference type="PANTHER" id="PTHR11537:SF252">
    <property type="entry name" value="POTASSIUM VOLTAGE-GATED CHANNEL PROTEIN SHAW"/>
    <property type="match status" value="1"/>
</dbReference>
<comment type="caution">
    <text evidence="11">The sequence shown here is derived from an EMBL/GenBank/DDBJ whole genome shotgun (WGS) entry which is preliminary data.</text>
</comment>
<feature type="transmembrane region" description="Helical" evidence="8">
    <location>
        <begin position="444"/>
        <end position="466"/>
    </location>
</feature>
<feature type="domain" description="Potassium channel" evidence="10">
    <location>
        <begin position="216"/>
        <end position="297"/>
    </location>
</feature>
<dbReference type="EMBL" id="CALNXI010000025">
    <property type="protein sequence ID" value="CAH3015571.1"/>
    <property type="molecule type" value="Genomic_DNA"/>
</dbReference>
<evidence type="ECO:0000256" key="4">
    <source>
        <dbReference type="ARBA" id="ARBA00022989"/>
    </source>
</evidence>
<keyword evidence="3 8" id="KW-0812">Transmembrane</keyword>
<evidence type="ECO:0000256" key="8">
    <source>
        <dbReference type="SAM" id="Phobius"/>
    </source>
</evidence>
<dbReference type="InterPro" id="IPR028325">
    <property type="entry name" value="VG_K_chnl"/>
</dbReference>
<dbReference type="Proteomes" id="UP001159427">
    <property type="component" value="Unassembled WGS sequence"/>
</dbReference>
<evidence type="ECO:0000313" key="11">
    <source>
        <dbReference type="EMBL" id="CAH3015571.1"/>
    </source>
</evidence>
<dbReference type="InterPro" id="IPR013099">
    <property type="entry name" value="K_chnl_dom"/>
</dbReference>
<sequence>MKSIAALVFILILLSGDCKKDAKERVIMGCGDFCCKNASIINLTEAFKNCCKEAEVCLLPKKFYDVSCREQIMDWCLKKQANTSAKQIRTKCCVDFSCPKKKREKKCKKRFQIKVRWDKINFKTKHDLLEGPWKKETWSFLLKMVSQNCLNKSTVGGPPDKITYRYPYYTNDRGRNDTVFSYESPPVYLVEEKESFSMFTVVGSSFSRMWATLLLCVIWSLISGVIIWILDHRANQRQFPSSFWEGVREGAWWAMVTMTTVGYGDKTPKSLPARIYSAVWMIVGMTFLSIFTAEVTSGLMSKELKPRHTCFGKKIGVPFYSRRFFKEELRGAKIKGTNSNESLIKHLQNRTDGIEKIVLRGCEEFNDDTYEKLQFVRALRKHYVGIRLQQGASDVRSCVKNMVEKHHDVNESFEEATECEKNSKIDMNEYGSRKGFDYRDVISIIMYVSTGLVVLMFVTGCVWDLMKTRNLPRKKEGSVGDRGSAEMNAIEEEIEIRVIKEDKDVRRSLKAAPTTEVSRE</sequence>
<evidence type="ECO:0000256" key="1">
    <source>
        <dbReference type="ARBA" id="ARBA00004141"/>
    </source>
</evidence>
<accession>A0ABN8LF45</accession>
<feature type="signal peptide" evidence="9">
    <location>
        <begin position="1"/>
        <end position="22"/>
    </location>
</feature>
<evidence type="ECO:0000313" key="12">
    <source>
        <dbReference type="Proteomes" id="UP001159427"/>
    </source>
</evidence>
<reference evidence="11 12" key="1">
    <citation type="submission" date="2022-05" db="EMBL/GenBank/DDBJ databases">
        <authorList>
            <consortium name="Genoscope - CEA"/>
            <person name="William W."/>
        </authorList>
    </citation>
    <scope>NUCLEOTIDE SEQUENCE [LARGE SCALE GENOMIC DNA]</scope>
</reference>
<evidence type="ECO:0000256" key="2">
    <source>
        <dbReference type="ARBA" id="ARBA00022448"/>
    </source>
</evidence>
<evidence type="ECO:0000256" key="6">
    <source>
        <dbReference type="ARBA" id="ARBA00023136"/>
    </source>
</evidence>